<evidence type="ECO:0000256" key="6">
    <source>
        <dbReference type="SAM" id="Coils"/>
    </source>
</evidence>
<dbReference type="AlphaFoldDB" id="M5BU88"/>
<keyword evidence="4 9" id="KW-0808">Transferase</keyword>
<evidence type="ECO:0000313" key="10">
    <source>
        <dbReference type="Proteomes" id="UP000012065"/>
    </source>
</evidence>
<dbReference type="SMART" id="SM01115">
    <property type="entry name" value="cwf21"/>
    <property type="match status" value="1"/>
</dbReference>
<dbReference type="Gene3D" id="3.90.1150.10">
    <property type="entry name" value="Aspartate Aminotransferase, domain 1"/>
    <property type="match status" value="1"/>
</dbReference>
<dbReference type="EC" id="2.6.1.11" evidence="9"/>
<dbReference type="PANTHER" id="PTHR11986">
    <property type="entry name" value="AMINOTRANSFERASE CLASS III"/>
    <property type="match status" value="1"/>
</dbReference>
<comment type="cofactor">
    <cofactor evidence="1">
        <name>pyridoxal 5'-phosphate</name>
        <dbReference type="ChEBI" id="CHEBI:597326"/>
    </cofactor>
</comment>
<comment type="similarity">
    <text evidence="2">Belongs to the class-III pyridoxal-phosphate-dependent aminotransferase family.</text>
</comment>
<reference evidence="9 10" key="1">
    <citation type="journal article" date="2013" name="J. Biotechnol.">
        <title>Establishment and interpretation of the genome sequence of the phytopathogenic fungus Rhizoctonia solani AG1-IB isolate 7/3/14.</title>
        <authorList>
            <person name="Wibberg D.W."/>
            <person name="Jelonek L.J."/>
            <person name="Rupp O.R."/>
            <person name="Hennig M.H."/>
            <person name="Eikmeyer F.E."/>
            <person name="Goesmann A.G."/>
            <person name="Hartmann A.H."/>
            <person name="Borriss R.B."/>
            <person name="Grosch R.G."/>
            <person name="Puehler A.P."/>
            <person name="Schlueter A.S."/>
        </authorList>
    </citation>
    <scope>NUCLEOTIDE SEQUENCE [LARGE SCALE GENOMIC DNA]</scope>
    <source>
        <strain evidence="10">AG1-IB / isolate 7/3/14</strain>
    </source>
</reference>
<dbReference type="InterPro" id="IPR050103">
    <property type="entry name" value="Class-III_PLP-dep_AT"/>
</dbReference>
<evidence type="ECO:0000256" key="7">
    <source>
        <dbReference type="SAM" id="MobiDB-lite"/>
    </source>
</evidence>
<keyword evidence="5" id="KW-0663">Pyridoxal phosphate</keyword>
<evidence type="ECO:0000256" key="4">
    <source>
        <dbReference type="ARBA" id="ARBA00022679"/>
    </source>
</evidence>
<dbReference type="InterPro" id="IPR015422">
    <property type="entry name" value="PyrdxlP-dep_Trfase_small"/>
</dbReference>
<dbReference type="Pfam" id="PF00202">
    <property type="entry name" value="Aminotran_3"/>
    <property type="match status" value="1"/>
</dbReference>
<evidence type="ECO:0000256" key="3">
    <source>
        <dbReference type="ARBA" id="ARBA00022576"/>
    </source>
</evidence>
<protein>
    <submittedName>
        <fullName evidence="9">Acetylornithine aminotransferase</fullName>
        <ecNumber evidence="9">2.6.1.11</ecNumber>
    </submittedName>
</protein>
<feature type="region of interest" description="Disordered" evidence="7">
    <location>
        <begin position="27"/>
        <end position="49"/>
    </location>
</feature>
<feature type="coiled-coil region" evidence="6">
    <location>
        <begin position="63"/>
        <end position="99"/>
    </location>
</feature>
<name>M5BU88_THACB</name>
<evidence type="ECO:0000259" key="8">
    <source>
        <dbReference type="SMART" id="SM01115"/>
    </source>
</evidence>
<sequence length="744" mass="81793">MYNGIGLTTPRGSGTNGYVVRNLSHLRSRDGQQDMHKFDQGPPKHREPDAGILEHERLRKIEIRCLELQLELEENNIPEENIEAEVSKLREQLMATTTNAPTSGKNLKPNDTHGMALAKKSELDKMARALGTSANYVEGDAFNREKQEELRRQRAVEREENDRRRDEQRQKRDEENKRRDAERREQDRLRRRREDQARRERESRMPPPPPPGRGRDDDTRRSPPRGPTTLGGHALPAGEIRVLRPGGTLAPHPPPGVPVAPLHLGATVNYLDSRVNMMRSVITRNTRSIIRTQARFASTKPCTTYTLVTHPEDEASVPESVKAHLAELDKSIVNTYARPPFILQRGKGSWVWDTTDRKYLDFSAGIAVNALGHGDAELAKVVGEQAATLLHTSNAFHHEWAGNLASLIVGLTKRDGGLGFEAGSQDIVGGAKVFFTNSGTEANEGAIKFARKVGKERWAQETGKKWEESTKTRIACFANAFHGRSMGALSATTNPKYQAPFAPLVPGFDVGQYNDAAGVNSLVGQDTCAVIVEPVQGEGGVHGASEEFLRALRKRCDEVGAVLIFDEIQASRKLWAHAAFLTDCHPDIVTMAKPLANGFPVGAILVRDSIAQAMTVGSHGTTFGGSPIATRLGHHVLSRLSQPEFITHVKTVAQHLDARLTALPEMFPSIIAGPARGRGLLRGIPFKNPDDPAKLVKLARERGVLLLTAGKDAVRLVPSLNIGSEEVDHAVDVIESCLHILQQN</sequence>
<evidence type="ECO:0000256" key="2">
    <source>
        <dbReference type="ARBA" id="ARBA00008954"/>
    </source>
</evidence>
<evidence type="ECO:0000256" key="5">
    <source>
        <dbReference type="ARBA" id="ARBA00022898"/>
    </source>
</evidence>
<dbReference type="Pfam" id="PF08312">
    <property type="entry name" value="cwf21"/>
    <property type="match status" value="1"/>
</dbReference>
<feature type="compositionally biased region" description="Basic and acidic residues" evidence="7">
    <location>
        <begin position="146"/>
        <end position="204"/>
    </location>
</feature>
<dbReference type="CDD" id="cd00610">
    <property type="entry name" value="OAT_like"/>
    <property type="match status" value="1"/>
</dbReference>
<dbReference type="GO" id="GO:0005634">
    <property type="term" value="C:nucleus"/>
    <property type="evidence" value="ECO:0007669"/>
    <property type="project" value="UniProtKB-ARBA"/>
</dbReference>
<keyword evidence="3 9" id="KW-0032">Aminotransferase</keyword>
<evidence type="ECO:0000313" key="9">
    <source>
        <dbReference type="EMBL" id="CCO27297.1"/>
    </source>
</evidence>
<feature type="domain" description="CWF21" evidence="8">
    <location>
        <begin position="53"/>
        <end position="98"/>
    </location>
</feature>
<dbReference type="InterPro" id="IPR015421">
    <property type="entry name" value="PyrdxlP-dep_Trfase_major"/>
</dbReference>
<organism evidence="9 10">
    <name type="scientific">Thanatephorus cucumeris (strain AG1-IB / isolate 7/3/14)</name>
    <name type="common">Lettuce bottom rot fungus</name>
    <name type="synonym">Rhizoctonia solani</name>
    <dbReference type="NCBI Taxonomy" id="1108050"/>
    <lineage>
        <taxon>Eukaryota</taxon>
        <taxon>Fungi</taxon>
        <taxon>Dikarya</taxon>
        <taxon>Basidiomycota</taxon>
        <taxon>Agaricomycotina</taxon>
        <taxon>Agaricomycetes</taxon>
        <taxon>Cantharellales</taxon>
        <taxon>Ceratobasidiaceae</taxon>
        <taxon>Rhizoctonia</taxon>
        <taxon>Rhizoctonia solani AG-1</taxon>
    </lineage>
</organism>
<evidence type="ECO:0000256" key="1">
    <source>
        <dbReference type="ARBA" id="ARBA00001933"/>
    </source>
</evidence>
<dbReference type="EMBL" id="CAOJ01001734">
    <property type="protein sequence ID" value="CCO27297.1"/>
    <property type="molecule type" value="Genomic_DNA"/>
</dbReference>
<dbReference type="Proteomes" id="UP000012065">
    <property type="component" value="Unassembled WGS sequence"/>
</dbReference>
<dbReference type="PANTHER" id="PTHR11986:SF79">
    <property type="entry name" value="ACETYLORNITHINE AMINOTRANSFERASE, MITOCHONDRIAL"/>
    <property type="match status" value="1"/>
</dbReference>
<comment type="caution">
    <text evidence="9">The sequence shown here is derived from an EMBL/GenBank/DDBJ whole genome shotgun (WGS) entry which is preliminary data.</text>
</comment>
<dbReference type="GO" id="GO:0003992">
    <property type="term" value="F:N2-acetyl-L-ornithine:2-oxoglutarate 5-aminotransferase activity"/>
    <property type="evidence" value="ECO:0007669"/>
    <property type="project" value="UniProtKB-EC"/>
</dbReference>
<gene>
    <name evidence="9" type="ORF">BN14_01334</name>
</gene>
<proteinExistence type="inferred from homology"/>
<feature type="region of interest" description="Disordered" evidence="7">
    <location>
        <begin position="146"/>
        <end position="237"/>
    </location>
</feature>
<keyword evidence="6" id="KW-0175">Coiled coil</keyword>
<dbReference type="InterPro" id="IPR015424">
    <property type="entry name" value="PyrdxlP-dep_Trfase"/>
</dbReference>
<dbReference type="HOGENOM" id="CLU_373466_0_0_1"/>
<dbReference type="GO" id="GO:0005759">
    <property type="term" value="C:mitochondrial matrix"/>
    <property type="evidence" value="ECO:0007669"/>
    <property type="project" value="TreeGrafter"/>
</dbReference>
<accession>M5BU88</accession>
<dbReference type="InterPro" id="IPR013170">
    <property type="entry name" value="mRNA_splic_Cwf21_dom"/>
</dbReference>
<dbReference type="CDD" id="cd21372">
    <property type="entry name" value="cwf21_CWC21-like"/>
    <property type="match status" value="1"/>
</dbReference>
<dbReference type="FunFam" id="3.40.640.10:FF:000004">
    <property type="entry name" value="Acetylornithine aminotransferase"/>
    <property type="match status" value="1"/>
</dbReference>
<dbReference type="SUPFAM" id="SSF53383">
    <property type="entry name" value="PLP-dependent transferases"/>
    <property type="match status" value="1"/>
</dbReference>
<dbReference type="GO" id="GO:0030170">
    <property type="term" value="F:pyridoxal phosphate binding"/>
    <property type="evidence" value="ECO:0007669"/>
    <property type="project" value="InterPro"/>
</dbReference>
<dbReference type="GO" id="GO:0042802">
    <property type="term" value="F:identical protein binding"/>
    <property type="evidence" value="ECO:0007669"/>
    <property type="project" value="TreeGrafter"/>
</dbReference>
<dbReference type="InterPro" id="IPR005814">
    <property type="entry name" value="Aminotrans_3"/>
</dbReference>
<dbReference type="Gene3D" id="3.40.640.10">
    <property type="entry name" value="Type I PLP-dependent aspartate aminotransferase-like (Major domain)"/>
    <property type="match status" value="1"/>
</dbReference>